<dbReference type="AlphaFoldDB" id="A0A4C1TAC5"/>
<name>A0A4C1TAC5_EUMVA</name>
<sequence>MTDQPNLLTPKKSVWGAPKEVFTSIKKYSSKMHPPENNCAGAHEICFIFERERARVCGCMHLCVLSESFGDSLSCPPPNSLSNKYPIPTQEVCNERVTPPELRLSMGGGPCFVLLDSKVCAIAIAIGACTCCITFLDRLLLRLTLPQPFNLTLKDRDLRPPHSADAAREQLTTVVIDATTNSATKGSSYPPRHGASCLIRLESKTHWSIRP</sequence>
<proteinExistence type="predicted"/>
<keyword evidence="2" id="KW-1185">Reference proteome</keyword>
<organism evidence="1 2">
    <name type="scientific">Eumeta variegata</name>
    <name type="common">Bagworm moth</name>
    <name type="synonym">Eumeta japonica</name>
    <dbReference type="NCBI Taxonomy" id="151549"/>
    <lineage>
        <taxon>Eukaryota</taxon>
        <taxon>Metazoa</taxon>
        <taxon>Ecdysozoa</taxon>
        <taxon>Arthropoda</taxon>
        <taxon>Hexapoda</taxon>
        <taxon>Insecta</taxon>
        <taxon>Pterygota</taxon>
        <taxon>Neoptera</taxon>
        <taxon>Endopterygota</taxon>
        <taxon>Lepidoptera</taxon>
        <taxon>Glossata</taxon>
        <taxon>Ditrysia</taxon>
        <taxon>Tineoidea</taxon>
        <taxon>Psychidae</taxon>
        <taxon>Oiketicinae</taxon>
        <taxon>Eumeta</taxon>
    </lineage>
</organism>
<evidence type="ECO:0000313" key="1">
    <source>
        <dbReference type="EMBL" id="GBP11096.1"/>
    </source>
</evidence>
<dbReference type="EMBL" id="BGZK01000044">
    <property type="protein sequence ID" value="GBP11096.1"/>
    <property type="molecule type" value="Genomic_DNA"/>
</dbReference>
<protein>
    <submittedName>
        <fullName evidence="1">Uncharacterized protein</fullName>
    </submittedName>
</protein>
<comment type="caution">
    <text evidence="1">The sequence shown here is derived from an EMBL/GenBank/DDBJ whole genome shotgun (WGS) entry which is preliminary data.</text>
</comment>
<gene>
    <name evidence="1" type="ORF">EVAR_79757_1</name>
</gene>
<accession>A0A4C1TAC5</accession>
<dbReference type="Proteomes" id="UP000299102">
    <property type="component" value="Unassembled WGS sequence"/>
</dbReference>
<evidence type="ECO:0000313" key="2">
    <source>
        <dbReference type="Proteomes" id="UP000299102"/>
    </source>
</evidence>
<reference evidence="1 2" key="1">
    <citation type="journal article" date="2019" name="Commun. Biol.">
        <title>The bagworm genome reveals a unique fibroin gene that provides high tensile strength.</title>
        <authorList>
            <person name="Kono N."/>
            <person name="Nakamura H."/>
            <person name="Ohtoshi R."/>
            <person name="Tomita M."/>
            <person name="Numata K."/>
            <person name="Arakawa K."/>
        </authorList>
    </citation>
    <scope>NUCLEOTIDE SEQUENCE [LARGE SCALE GENOMIC DNA]</scope>
</reference>